<evidence type="ECO:0000313" key="2">
    <source>
        <dbReference type="EMBL" id="KJV34639.1"/>
    </source>
</evidence>
<organism evidence="2 3">
    <name type="scientific">Luteibacter yeojuensis</name>
    <dbReference type="NCBI Taxonomy" id="345309"/>
    <lineage>
        <taxon>Bacteria</taxon>
        <taxon>Pseudomonadati</taxon>
        <taxon>Pseudomonadota</taxon>
        <taxon>Gammaproteobacteria</taxon>
        <taxon>Lysobacterales</taxon>
        <taxon>Rhodanobacteraceae</taxon>
        <taxon>Luteibacter</taxon>
    </lineage>
</organism>
<evidence type="ECO:0000313" key="3">
    <source>
        <dbReference type="Proteomes" id="UP000033651"/>
    </source>
</evidence>
<dbReference type="AlphaFoldDB" id="A0A0F3KX12"/>
<feature type="signal peptide" evidence="1">
    <location>
        <begin position="1"/>
        <end position="27"/>
    </location>
</feature>
<sequence>MRRQSTRTFVILLSAWLALGWAAAAHAGLSVGADSLVVPGVSMTGMQADFDPQADGQGIQMRLVAKKADIPAMGWRKLGVALEGTLDRDELGRWIFDGRARLRGAPGGAMANATVRIVADEAANTLAVTIAQDKALAEVALPMDQVSHAQITLKNLPAGWLQGLLSTVWSGRPTGGKVDADLALDLLDAGVQAAGQFALDGVGFDTPGGKMAGQKVSGSGRLGLDTSPEGATIDLDAALRGGEWLLGPLYVDLPAHPVQLSLSARTQKGALGIRRLRVTDPDALQLEGELAFDAKGDMAQMRFDRFNARFPAAYERYGKGLMRSWGIDGLKATGEVAGHAAIGANGPSAFAFQTSGLDLAMADGRLGVNGLRGSLDWSADEDRPATKLGWRSLQVYRIPNGAAEGNWRSKGGALTLEKPLAIPVLDGDLRVLSLAWKPAAASGERLQTSLALTQVDMGAFARAVGWPAFGGKLGGAVPSLRYVDDRLELGGGLSLNVFDGFVDITGMVLSRPFGDAPVLAGNIALRKLDLAQMTSVFDFGNITGRLNGSIDDLRLVAWKPSAFKASLVADQGGRISQKAVNNLTTVGGGGMAGGLQGTVMKLFKTFGYRRIGLTCTLKGDVCTMGGLGAAKDGYTIVEGSGLPHLTVVGHQREVDWPTLVRRLQAATKGDGPTIQ</sequence>
<dbReference type="OrthoDB" id="6191549at2"/>
<comment type="caution">
    <text evidence="2">The sequence shown here is derived from an EMBL/GenBank/DDBJ whole genome shotgun (WGS) entry which is preliminary data.</text>
</comment>
<dbReference type="Proteomes" id="UP000033651">
    <property type="component" value="Unassembled WGS sequence"/>
</dbReference>
<proteinExistence type="predicted"/>
<evidence type="ECO:0008006" key="4">
    <source>
        <dbReference type="Google" id="ProtNLM"/>
    </source>
</evidence>
<dbReference type="RefSeq" id="WP_045829414.1">
    <property type="nucleotide sequence ID" value="NZ_JZRB01000019.1"/>
</dbReference>
<protein>
    <recommendedName>
        <fullName evidence="4">AsmA-like C-terminal domain-containing protein</fullName>
    </recommendedName>
</protein>
<accession>A0A0F3KX12</accession>
<reference evidence="2 3" key="1">
    <citation type="submission" date="2015-03" db="EMBL/GenBank/DDBJ databases">
        <title>Draft genome sequence of Luteibacter yeojuensis strain SU11.</title>
        <authorList>
            <person name="Sulaiman J."/>
            <person name="Priya K."/>
            <person name="Chan K.-G."/>
        </authorList>
    </citation>
    <scope>NUCLEOTIDE SEQUENCE [LARGE SCALE GENOMIC DNA]</scope>
    <source>
        <strain evidence="2 3">SU11</strain>
    </source>
</reference>
<gene>
    <name evidence="2" type="ORF">VI08_09830</name>
</gene>
<dbReference type="EMBL" id="JZRB01000019">
    <property type="protein sequence ID" value="KJV34639.1"/>
    <property type="molecule type" value="Genomic_DNA"/>
</dbReference>
<feature type="chain" id="PRO_5002463179" description="AsmA-like C-terminal domain-containing protein" evidence="1">
    <location>
        <begin position="28"/>
        <end position="675"/>
    </location>
</feature>
<keyword evidence="3" id="KW-1185">Reference proteome</keyword>
<dbReference type="PATRIC" id="fig|345309.4.peg.1206"/>
<evidence type="ECO:0000256" key="1">
    <source>
        <dbReference type="SAM" id="SignalP"/>
    </source>
</evidence>
<keyword evidence="1" id="KW-0732">Signal</keyword>
<name>A0A0F3KX12_9GAMM</name>